<dbReference type="PANTHER" id="PTHR43553">
    <property type="entry name" value="HEAVY METAL TRANSPORTER"/>
    <property type="match status" value="1"/>
</dbReference>
<protein>
    <submittedName>
        <fullName evidence="5">ATP-binding cassette domain-containing protein</fullName>
    </submittedName>
</protein>
<dbReference type="InterPro" id="IPR050095">
    <property type="entry name" value="ECF_ABC_transporter_ATP-bd"/>
</dbReference>
<dbReference type="SUPFAM" id="SSF52540">
    <property type="entry name" value="P-loop containing nucleoside triphosphate hydrolases"/>
    <property type="match status" value="1"/>
</dbReference>
<sequence>MTVDRPAAPPPLIELDAASVLRGGARPALDGVNLRLPQGRHTAILGPNGCGKSTFIQLITRQLYPMAHADGRPAVRILGEHLWDVRAIRSRLGIVTGAMHDDLASLPELAVEDVVLGAFDARLAPLPEDEVSGEKLAQAQAALARADGAHLTGRMYATLSTGEARRVLLARALVHAPMALLLDEPAAGLDVVARDHLLRTLRRLAHEGVTLVLVTHHAEELVPEIGHVVLLREGRVVADAPRAQALVPDLLSRTFGAPLRLVDGDPPAFVLEGTSDDA</sequence>
<dbReference type="AlphaFoldDB" id="A0A5C5TX01"/>
<dbReference type="EMBL" id="VOHK01000007">
    <property type="protein sequence ID" value="TWT18177.1"/>
    <property type="molecule type" value="Genomic_DNA"/>
</dbReference>
<dbReference type="PROSITE" id="PS50893">
    <property type="entry name" value="ABC_TRANSPORTER_2"/>
    <property type="match status" value="1"/>
</dbReference>
<evidence type="ECO:0000313" key="6">
    <source>
        <dbReference type="Proteomes" id="UP000319980"/>
    </source>
</evidence>
<dbReference type="OrthoDB" id="9805029at2"/>
<dbReference type="InterPro" id="IPR027417">
    <property type="entry name" value="P-loop_NTPase"/>
</dbReference>
<dbReference type="Pfam" id="PF00005">
    <property type="entry name" value="ABC_tran"/>
    <property type="match status" value="1"/>
</dbReference>
<dbReference type="InterPro" id="IPR003593">
    <property type="entry name" value="AAA+_ATPase"/>
</dbReference>
<dbReference type="GO" id="GO:0005524">
    <property type="term" value="F:ATP binding"/>
    <property type="evidence" value="ECO:0007669"/>
    <property type="project" value="UniProtKB-KW"/>
</dbReference>
<gene>
    <name evidence="5" type="ORF">FQY83_15685</name>
</gene>
<dbReference type="GO" id="GO:0042626">
    <property type="term" value="F:ATPase-coupled transmembrane transporter activity"/>
    <property type="evidence" value="ECO:0007669"/>
    <property type="project" value="TreeGrafter"/>
</dbReference>
<keyword evidence="6" id="KW-1185">Reference proteome</keyword>
<keyword evidence="1" id="KW-0813">Transport</keyword>
<evidence type="ECO:0000256" key="2">
    <source>
        <dbReference type="ARBA" id="ARBA00022741"/>
    </source>
</evidence>
<proteinExistence type="predicted"/>
<evidence type="ECO:0000259" key="4">
    <source>
        <dbReference type="PROSITE" id="PS50893"/>
    </source>
</evidence>
<keyword evidence="3 5" id="KW-0067">ATP-binding</keyword>
<name>A0A5C5TX01_9GAMM</name>
<comment type="caution">
    <text evidence="5">The sequence shown here is derived from an EMBL/GenBank/DDBJ whole genome shotgun (WGS) entry which is preliminary data.</text>
</comment>
<feature type="domain" description="ABC transporter" evidence="4">
    <location>
        <begin position="13"/>
        <end position="258"/>
    </location>
</feature>
<keyword evidence="2" id="KW-0547">Nucleotide-binding</keyword>
<dbReference type="InterPro" id="IPR003439">
    <property type="entry name" value="ABC_transporter-like_ATP-bd"/>
</dbReference>
<dbReference type="SMART" id="SM00382">
    <property type="entry name" value="AAA"/>
    <property type="match status" value="1"/>
</dbReference>
<evidence type="ECO:0000313" key="5">
    <source>
        <dbReference type="EMBL" id="TWT18177.1"/>
    </source>
</evidence>
<dbReference type="GO" id="GO:0043190">
    <property type="term" value="C:ATP-binding cassette (ABC) transporter complex"/>
    <property type="evidence" value="ECO:0007669"/>
    <property type="project" value="TreeGrafter"/>
</dbReference>
<dbReference type="PANTHER" id="PTHR43553:SF3">
    <property type="entry name" value="ABC TRANSPORTER ATP-BINDING PROTEIN MODF"/>
    <property type="match status" value="1"/>
</dbReference>
<reference evidence="5 6" key="1">
    <citation type="journal article" date="2008" name="Int. J. Syst. Evol. Microbiol.">
        <title>Luteimonas marina sp. nov., isolated from seawater.</title>
        <authorList>
            <person name="Baik K.S."/>
            <person name="Park S.C."/>
            <person name="Kim M.S."/>
            <person name="Kim E.M."/>
            <person name="Park C."/>
            <person name="Chun J."/>
            <person name="Seong C.N."/>
        </authorList>
    </citation>
    <scope>NUCLEOTIDE SEQUENCE [LARGE SCALE GENOMIC DNA]</scope>
    <source>
        <strain evidence="5 6">FR1330</strain>
    </source>
</reference>
<dbReference type="Proteomes" id="UP000319980">
    <property type="component" value="Unassembled WGS sequence"/>
</dbReference>
<dbReference type="Gene3D" id="3.40.50.300">
    <property type="entry name" value="P-loop containing nucleotide triphosphate hydrolases"/>
    <property type="match status" value="1"/>
</dbReference>
<organism evidence="5 6">
    <name type="scientific">Luteimonas marina</name>
    <dbReference type="NCBI Taxonomy" id="488485"/>
    <lineage>
        <taxon>Bacteria</taxon>
        <taxon>Pseudomonadati</taxon>
        <taxon>Pseudomonadota</taxon>
        <taxon>Gammaproteobacteria</taxon>
        <taxon>Lysobacterales</taxon>
        <taxon>Lysobacteraceae</taxon>
        <taxon>Luteimonas</taxon>
    </lineage>
</organism>
<dbReference type="GO" id="GO:0016887">
    <property type="term" value="F:ATP hydrolysis activity"/>
    <property type="evidence" value="ECO:0007669"/>
    <property type="project" value="InterPro"/>
</dbReference>
<evidence type="ECO:0000256" key="1">
    <source>
        <dbReference type="ARBA" id="ARBA00022448"/>
    </source>
</evidence>
<dbReference type="RefSeq" id="WP_146388917.1">
    <property type="nucleotide sequence ID" value="NZ_VOHK01000007.1"/>
</dbReference>
<evidence type="ECO:0000256" key="3">
    <source>
        <dbReference type="ARBA" id="ARBA00022840"/>
    </source>
</evidence>
<accession>A0A5C5TX01</accession>